<dbReference type="EMBL" id="NTFS01000392">
    <property type="protein sequence ID" value="PAX51460.1"/>
    <property type="molecule type" value="Genomic_DNA"/>
</dbReference>
<dbReference type="Proteomes" id="UP000218238">
    <property type="component" value="Unassembled WGS sequence"/>
</dbReference>
<name>A0A2A2TCJ0_9CYAN</name>
<dbReference type="PANTHER" id="PTHR34849:SF3">
    <property type="entry name" value="SSR2962 PROTEIN"/>
    <property type="match status" value="1"/>
</dbReference>
<keyword evidence="2" id="KW-1185">Reference proteome</keyword>
<protein>
    <recommendedName>
        <fullName evidence="3">DUF433 domain-containing protein</fullName>
    </recommendedName>
</protein>
<evidence type="ECO:0000313" key="2">
    <source>
        <dbReference type="Proteomes" id="UP000218238"/>
    </source>
</evidence>
<dbReference type="SUPFAM" id="SSF46689">
    <property type="entry name" value="Homeodomain-like"/>
    <property type="match status" value="1"/>
</dbReference>
<dbReference type="Gene3D" id="1.10.10.10">
    <property type="entry name" value="Winged helix-like DNA-binding domain superfamily/Winged helix DNA-binding domain"/>
    <property type="match status" value="1"/>
</dbReference>
<sequence length="183" mass="21153">MNVMFTPAEAAAFVRIPTKRVYKELEYAVITPNANPPRLSFAALVYLKALREVDFTFSVDFRTLLYQRLVDAIAHNTKQIEIARYFILQLDAILLELSELVSHFNMWKNNLASNPDIMGGETVFPNTRLTVRHIGTMFDRGESIEVIREDYPYLSEEDIEFSRIYVIAYPLIGRPKKDEVSSR</sequence>
<dbReference type="RefSeq" id="WP_095724199.1">
    <property type="nucleotide sequence ID" value="NZ_NTFS01000392.1"/>
</dbReference>
<dbReference type="InterPro" id="IPR036388">
    <property type="entry name" value="WH-like_DNA-bd_sf"/>
</dbReference>
<dbReference type="InterPro" id="IPR009057">
    <property type="entry name" value="Homeodomain-like_sf"/>
</dbReference>
<dbReference type="Pfam" id="PF04255">
    <property type="entry name" value="DUF433"/>
    <property type="match status" value="1"/>
</dbReference>
<dbReference type="InterPro" id="IPR007367">
    <property type="entry name" value="DUF433"/>
</dbReference>
<dbReference type="AlphaFoldDB" id="A0A2A2TCJ0"/>
<evidence type="ECO:0000313" key="1">
    <source>
        <dbReference type="EMBL" id="PAX51460.1"/>
    </source>
</evidence>
<reference evidence="1 2" key="1">
    <citation type="submission" date="2017-08" db="EMBL/GenBank/DDBJ databases">
        <title>Draft genome sequence of filamentous cyanobacterium Calothrix elsteri CCALA 953.</title>
        <authorList>
            <person name="Gagunashvili A.N."/>
            <person name="Elster J."/>
            <person name="Andresson O.S."/>
        </authorList>
    </citation>
    <scope>NUCLEOTIDE SEQUENCE [LARGE SCALE GENOMIC DNA]</scope>
    <source>
        <strain evidence="1 2">CCALA 953</strain>
    </source>
</reference>
<proteinExistence type="predicted"/>
<evidence type="ECO:0008006" key="3">
    <source>
        <dbReference type="Google" id="ProtNLM"/>
    </source>
</evidence>
<organism evidence="1 2">
    <name type="scientific">Brunnivagina elsteri CCALA 953</name>
    <dbReference type="NCBI Taxonomy" id="987040"/>
    <lineage>
        <taxon>Bacteria</taxon>
        <taxon>Bacillati</taxon>
        <taxon>Cyanobacteriota</taxon>
        <taxon>Cyanophyceae</taxon>
        <taxon>Nostocales</taxon>
        <taxon>Calotrichaceae</taxon>
        <taxon>Brunnivagina</taxon>
    </lineage>
</organism>
<comment type="caution">
    <text evidence="1">The sequence shown here is derived from an EMBL/GenBank/DDBJ whole genome shotgun (WGS) entry which is preliminary data.</text>
</comment>
<dbReference type="OrthoDB" id="9809529at2"/>
<dbReference type="PANTHER" id="PTHR34849">
    <property type="entry name" value="SSL5025 PROTEIN"/>
    <property type="match status" value="1"/>
</dbReference>
<accession>A0A2A2TCJ0</accession>
<gene>
    <name evidence="1" type="ORF">CK510_24705</name>
</gene>